<comment type="caution">
    <text evidence="1">The sequence shown here is derived from an EMBL/GenBank/DDBJ whole genome shotgun (WGS) entry which is preliminary data.</text>
</comment>
<reference evidence="2" key="1">
    <citation type="journal article" date="2023" name="Nat. Plants">
        <title>Single-cell RNA sequencing provides a high-resolution roadmap for understanding the multicellular compartmentation of specialized metabolism.</title>
        <authorList>
            <person name="Sun S."/>
            <person name="Shen X."/>
            <person name="Li Y."/>
            <person name="Li Y."/>
            <person name="Wang S."/>
            <person name="Li R."/>
            <person name="Zhang H."/>
            <person name="Shen G."/>
            <person name="Guo B."/>
            <person name="Wei J."/>
            <person name="Xu J."/>
            <person name="St-Pierre B."/>
            <person name="Chen S."/>
            <person name="Sun C."/>
        </authorList>
    </citation>
    <scope>NUCLEOTIDE SEQUENCE [LARGE SCALE GENOMIC DNA]</scope>
</reference>
<keyword evidence="2" id="KW-1185">Reference proteome</keyword>
<dbReference type="Proteomes" id="UP001060085">
    <property type="component" value="Linkage Group LG02"/>
</dbReference>
<proteinExistence type="predicted"/>
<dbReference type="EMBL" id="CM044702">
    <property type="protein sequence ID" value="KAI5678462.1"/>
    <property type="molecule type" value="Genomic_DNA"/>
</dbReference>
<sequence length="160" mass="18480">MKFQELQRKIEEDTHPIAENSRVTTALASCYMDHEQMLKRRVENAVLRVFATFDKHMRLLFDHNHLTYIPFPPMMPFARAAMSADPFTSSSTATAAGTSEVLTRDSSTHPLLFILPDPPLLYSIPWMMLPYPLEILYTPSDYIYTLMDVYVFIFDGCLCF</sequence>
<accession>A0ACC0C0U7</accession>
<evidence type="ECO:0000313" key="1">
    <source>
        <dbReference type="EMBL" id="KAI5678462.1"/>
    </source>
</evidence>
<evidence type="ECO:0000313" key="2">
    <source>
        <dbReference type="Proteomes" id="UP001060085"/>
    </source>
</evidence>
<gene>
    <name evidence="1" type="ORF">M9H77_09412</name>
</gene>
<organism evidence="1 2">
    <name type="scientific">Catharanthus roseus</name>
    <name type="common">Madagascar periwinkle</name>
    <name type="synonym">Vinca rosea</name>
    <dbReference type="NCBI Taxonomy" id="4058"/>
    <lineage>
        <taxon>Eukaryota</taxon>
        <taxon>Viridiplantae</taxon>
        <taxon>Streptophyta</taxon>
        <taxon>Embryophyta</taxon>
        <taxon>Tracheophyta</taxon>
        <taxon>Spermatophyta</taxon>
        <taxon>Magnoliopsida</taxon>
        <taxon>eudicotyledons</taxon>
        <taxon>Gunneridae</taxon>
        <taxon>Pentapetalae</taxon>
        <taxon>asterids</taxon>
        <taxon>lamiids</taxon>
        <taxon>Gentianales</taxon>
        <taxon>Apocynaceae</taxon>
        <taxon>Rauvolfioideae</taxon>
        <taxon>Vinceae</taxon>
        <taxon>Catharanthinae</taxon>
        <taxon>Catharanthus</taxon>
    </lineage>
</organism>
<name>A0ACC0C0U7_CATRO</name>
<protein>
    <submittedName>
        <fullName evidence="1">Uncharacterized protein</fullName>
    </submittedName>
</protein>